<sequence length="62" mass="6549">MPRLALPLLLALAAAVALSGCGRQGKLEPPPEQKLVQGQDGKSKDPGPEKPKTSFFLDPLLN</sequence>
<comment type="caution">
    <text evidence="9">The sequence shown here is derived from an EMBL/GenBank/DDBJ whole genome shotgun (WGS) entry which is preliminary data.</text>
</comment>
<dbReference type="InterPro" id="IPR032831">
    <property type="entry name" value="LptM_cons"/>
</dbReference>
<dbReference type="EMBL" id="JAUSVX010000001">
    <property type="protein sequence ID" value="MDQ0468223.1"/>
    <property type="molecule type" value="Genomic_DNA"/>
</dbReference>
<evidence type="ECO:0000313" key="10">
    <source>
        <dbReference type="Proteomes" id="UP001242480"/>
    </source>
</evidence>
<comment type="subcellular location">
    <subcellularLocation>
        <location evidence="1">Cell outer membrane</location>
        <topology evidence="1">Lipid-anchor</topology>
    </subcellularLocation>
</comment>
<dbReference type="PROSITE" id="PS51257">
    <property type="entry name" value="PROKAR_LIPOPROTEIN"/>
    <property type="match status" value="1"/>
</dbReference>
<keyword evidence="3" id="KW-0472">Membrane</keyword>
<feature type="chain" id="PRO_5046903641" evidence="8">
    <location>
        <begin position="20"/>
        <end position="62"/>
    </location>
</feature>
<evidence type="ECO:0000313" key="9">
    <source>
        <dbReference type="EMBL" id="MDQ0468223.1"/>
    </source>
</evidence>
<evidence type="ECO:0000256" key="5">
    <source>
        <dbReference type="ARBA" id="ARBA00023237"/>
    </source>
</evidence>
<feature type="signal peptide" evidence="8">
    <location>
        <begin position="1"/>
        <end position="19"/>
    </location>
</feature>
<accession>A0ABU0J477</accession>
<keyword evidence="2 8" id="KW-0732">Signal</keyword>
<reference evidence="9 10" key="1">
    <citation type="submission" date="2023-07" db="EMBL/GenBank/DDBJ databases">
        <title>Genomic Encyclopedia of Type Strains, Phase IV (KMG-IV): sequencing the most valuable type-strain genomes for metagenomic binning, comparative biology and taxonomic classification.</title>
        <authorList>
            <person name="Goeker M."/>
        </authorList>
    </citation>
    <scope>NUCLEOTIDE SEQUENCE [LARGE SCALE GENOMIC DNA]</scope>
    <source>
        <strain evidence="9 10">DSM 19619</strain>
    </source>
</reference>
<organism evidence="9 10">
    <name type="scientific">Labrys wisconsinensis</name>
    <dbReference type="NCBI Taxonomy" id="425677"/>
    <lineage>
        <taxon>Bacteria</taxon>
        <taxon>Pseudomonadati</taxon>
        <taxon>Pseudomonadota</taxon>
        <taxon>Alphaproteobacteria</taxon>
        <taxon>Hyphomicrobiales</taxon>
        <taxon>Xanthobacteraceae</taxon>
        <taxon>Labrys</taxon>
    </lineage>
</organism>
<keyword evidence="4" id="KW-0564">Palmitate</keyword>
<feature type="compositionally biased region" description="Basic and acidic residues" evidence="7">
    <location>
        <begin position="41"/>
        <end position="52"/>
    </location>
</feature>
<evidence type="ECO:0000256" key="3">
    <source>
        <dbReference type="ARBA" id="ARBA00023136"/>
    </source>
</evidence>
<evidence type="ECO:0000256" key="4">
    <source>
        <dbReference type="ARBA" id="ARBA00023139"/>
    </source>
</evidence>
<name>A0ABU0J477_9HYPH</name>
<keyword evidence="5" id="KW-0998">Cell outer membrane</keyword>
<feature type="region of interest" description="Disordered" evidence="7">
    <location>
        <begin position="22"/>
        <end position="62"/>
    </location>
</feature>
<dbReference type="Proteomes" id="UP001242480">
    <property type="component" value="Unassembled WGS sequence"/>
</dbReference>
<evidence type="ECO:0000256" key="6">
    <source>
        <dbReference type="ARBA" id="ARBA00023288"/>
    </source>
</evidence>
<evidence type="ECO:0000256" key="7">
    <source>
        <dbReference type="SAM" id="MobiDB-lite"/>
    </source>
</evidence>
<evidence type="ECO:0000256" key="1">
    <source>
        <dbReference type="ARBA" id="ARBA00004459"/>
    </source>
</evidence>
<keyword evidence="6 9" id="KW-0449">Lipoprotein</keyword>
<protein>
    <submittedName>
        <fullName evidence="9">Small lipoprotein YifL</fullName>
    </submittedName>
</protein>
<evidence type="ECO:0000256" key="8">
    <source>
        <dbReference type="SAM" id="SignalP"/>
    </source>
</evidence>
<dbReference type="RefSeq" id="WP_307269008.1">
    <property type="nucleotide sequence ID" value="NZ_JAUSVX010000001.1"/>
</dbReference>
<proteinExistence type="predicted"/>
<keyword evidence="10" id="KW-1185">Reference proteome</keyword>
<evidence type="ECO:0000256" key="2">
    <source>
        <dbReference type="ARBA" id="ARBA00022729"/>
    </source>
</evidence>
<gene>
    <name evidence="9" type="ORF">QO011_001218</name>
</gene>
<dbReference type="NCBIfam" id="NF047847">
    <property type="entry name" value="SS_mature_LptM"/>
    <property type="match status" value="1"/>
</dbReference>